<dbReference type="AlphaFoldDB" id="A0AAD4QH72"/>
<dbReference type="GO" id="GO:0005635">
    <property type="term" value="C:nuclear envelope"/>
    <property type="evidence" value="ECO:0007669"/>
    <property type="project" value="TreeGrafter"/>
</dbReference>
<dbReference type="Pfam" id="PF25758">
    <property type="entry name" value="TPR_IPO11"/>
    <property type="match status" value="1"/>
</dbReference>
<dbReference type="GO" id="GO:0006606">
    <property type="term" value="P:protein import into nucleus"/>
    <property type="evidence" value="ECO:0007669"/>
    <property type="project" value="TreeGrafter"/>
</dbReference>
<comment type="similarity">
    <text evidence="2">Belongs to the importin beta family.</text>
</comment>
<dbReference type="PROSITE" id="PS50166">
    <property type="entry name" value="IMPORTIN_B_NT"/>
    <property type="match status" value="1"/>
</dbReference>
<organism evidence="6 7">
    <name type="scientific">Lactarius akahatsu</name>
    <dbReference type="NCBI Taxonomy" id="416441"/>
    <lineage>
        <taxon>Eukaryota</taxon>
        <taxon>Fungi</taxon>
        <taxon>Dikarya</taxon>
        <taxon>Basidiomycota</taxon>
        <taxon>Agaricomycotina</taxon>
        <taxon>Agaricomycetes</taxon>
        <taxon>Russulales</taxon>
        <taxon>Russulaceae</taxon>
        <taxon>Lactarius</taxon>
    </lineage>
</organism>
<dbReference type="PANTHER" id="PTHR10997">
    <property type="entry name" value="IMPORTIN-7, 8, 11"/>
    <property type="match status" value="1"/>
</dbReference>
<evidence type="ECO:0000256" key="4">
    <source>
        <dbReference type="ARBA" id="ARBA00023242"/>
    </source>
</evidence>
<dbReference type="EMBL" id="JAKELL010000004">
    <property type="protein sequence ID" value="KAH8999224.1"/>
    <property type="molecule type" value="Genomic_DNA"/>
</dbReference>
<name>A0AAD4QH72_9AGAM</name>
<evidence type="ECO:0000256" key="2">
    <source>
        <dbReference type="ARBA" id="ARBA00007991"/>
    </source>
</evidence>
<dbReference type="SMART" id="SM00913">
    <property type="entry name" value="IBN_N"/>
    <property type="match status" value="1"/>
</dbReference>
<evidence type="ECO:0000259" key="5">
    <source>
        <dbReference type="PROSITE" id="PS50166"/>
    </source>
</evidence>
<keyword evidence="7" id="KW-1185">Reference proteome</keyword>
<dbReference type="Gene3D" id="1.25.10.10">
    <property type="entry name" value="Leucine-rich Repeat Variant"/>
    <property type="match status" value="1"/>
</dbReference>
<reference evidence="6" key="1">
    <citation type="submission" date="2022-01" db="EMBL/GenBank/DDBJ databases">
        <title>Comparative genomics reveals a dynamic genome evolution in the ectomycorrhizal milk-cap (Lactarius) mushrooms.</title>
        <authorList>
            <consortium name="DOE Joint Genome Institute"/>
            <person name="Lebreton A."/>
            <person name="Tang N."/>
            <person name="Kuo A."/>
            <person name="LaButti K."/>
            <person name="Drula E."/>
            <person name="Barry K."/>
            <person name="Clum A."/>
            <person name="Lipzen A."/>
            <person name="Mousain D."/>
            <person name="Ng V."/>
            <person name="Wang R."/>
            <person name="Wang X."/>
            <person name="Dai Y."/>
            <person name="Henrissat B."/>
            <person name="Grigoriev I.V."/>
            <person name="Guerin-Laguette A."/>
            <person name="Yu F."/>
            <person name="Martin F.M."/>
        </authorList>
    </citation>
    <scope>NUCLEOTIDE SEQUENCE</scope>
    <source>
        <strain evidence="6">QP</strain>
    </source>
</reference>
<evidence type="ECO:0000313" key="6">
    <source>
        <dbReference type="EMBL" id="KAH8999224.1"/>
    </source>
</evidence>
<dbReference type="GO" id="GO:0005829">
    <property type="term" value="C:cytosol"/>
    <property type="evidence" value="ECO:0007669"/>
    <property type="project" value="TreeGrafter"/>
</dbReference>
<proteinExistence type="inferred from homology"/>
<sequence>MNGDPAQVVRHASIQEVYAVVSGAASQNPKEMSASTARLKELVAQPGTLDLLQQIAAQGTAPLHIRQLSIIQVKNVVSTHWRSRRSVLVPDEQRPTIRDRCLALLDEEDDVIGKSNEVIIAKIARSDFPHKWWATLESDILTPITHHLRQRISSPVSEPSTSRVLHKSLRAFNAILKELSHIKMMTSVKTLGQLITRVHAPLSELYVQLVQGLGPSVTVSNLGSRRVAEDLLFAHLLFKIVMKMAVWIWPKLRDPTISPMQPWFNEVFQYSAVQLRGLYETRIGILTNLRAAGTQLDPIALHSLNLLHKYVRTFGKFFRRVQHLDVARFVELPLCDDLILYYWEKVVQANSSAELIEDSETAVFPVRVLVPGMVLFKESLAQWSPARKAKTEHSLTLPQDFVETAVTFLVTRFMPLNPNDLEGWMATPEEWVNTEDKDDEQWQFEIRPCAERVLMTFANQYREFVIPLLVKAFTSVNERPPLGLQDVVQKEAVYCAIGRCAHRLRDSIDLSSWMEVAKGEAEHTSADYLIIKRRIVWLIGRWVSEDCYSPTDPRIWQILLHLLTAKGTGTEVVRLTAAAALQQCVDAGLFDLNVFLPFLAPAVTELLQLIEEVDTIETKNKLAACLNTIIDRSTAEITPSVSLITSAFPQLWLSARGESHFKITLLRMMTVLIAAIGEQSTPLATIVVPLLQECLSPAFATELETDALHLWITALRSAAVLGNQSGDPSLLDLFPKVISLLSDNWGVLGSTTDILEGYVLLDANTSYASQLFTLLQRPLMEASVNHTRPLLDALALLLQLAHPSTYSETLHSTGMFSLLITTIVEDKADVFILTRHVEIMARLAVSDSRVFLMYMSATAERLGKSETELWEGLLDQWRQRFDNVSEPRLRKLYAMGLASLVSTGRPEVLERLATEVFDLWTDVFAELKEVQRQKENDFGEETTILTAYWDQPAPSYFNGSEDTPEYDRRKKVYDTDPVRTILLSSYIAERLREAEVACGGTQVMQIQYLAKADPPVLQHLMREIFGA</sequence>
<dbReference type="Proteomes" id="UP001201163">
    <property type="component" value="Unassembled WGS sequence"/>
</dbReference>
<evidence type="ECO:0000256" key="3">
    <source>
        <dbReference type="ARBA" id="ARBA00022448"/>
    </source>
</evidence>
<dbReference type="Pfam" id="PF03810">
    <property type="entry name" value="IBN_N"/>
    <property type="match status" value="1"/>
</dbReference>
<dbReference type="InterPro" id="IPR058669">
    <property type="entry name" value="TPR_IPO7/11-like"/>
</dbReference>
<gene>
    <name evidence="6" type="ORF">EDB92DRAFT_1790465</name>
</gene>
<evidence type="ECO:0000313" key="7">
    <source>
        <dbReference type="Proteomes" id="UP001201163"/>
    </source>
</evidence>
<feature type="domain" description="Importin N-terminal" evidence="5">
    <location>
        <begin position="35"/>
        <end position="107"/>
    </location>
</feature>
<protein>
    <submittedName>
        <fullName evidence="6">ARM repeat-containing protein</fullName>
    </submittedName>
</protein>
<dbReference type="GO" id="GO:0031267">
    <property type="term" value="F:small GTPase binding"/>
    <property type="evidence" value="ECO:0007669"/>
    <property type="project" value="InterPro"/>
</dbReference>
<dbReference type="InterPro" id="IPR016024">
    <property type="entry name" value="ARM-type_fold"/>
</dbReference>
<comment type="caution">
    <text evidence="6">The sequence shown here is derived from an EMBL/GenBank/DDBJ whole genome shotgun (WGS) entry which is preliminary data.</text>
</comment>
<evidence type="ECO:0000256" key="1">
    <source>
        <dbReference type="ARBA" id="ARBA00004123"/>
    </source>
</evidence>
<keyword evidence="4" id="KW-0539">Nucleus</keyword>
<dbReference type="PANTHER" id="PTHR10997:SF7">
    <property type="entry name" value="IMPORTIN-11"/>
    <property type="match status" value="1"/>
</dbReference>
<dbReference type="InterPro" id="IPR011989">
    <property type="entry name" value="ARM-like"/>
</dbReference>
<dbReference type="SUPFAM" id="SSF48371">
    <property type="entry name" value="ARM repeat"/>
    <property type="match status" value="1"/>
</dbReference>
<dbReference type="InterPro" id="IPR001494">
    <property type="entry name" value="Importin-beta_N"/>
</dbReference>
<accession>A0AAD4QH72</accession>
<comment type="subcellular location">
    <subcellularLocation>
        <location evidence="1">Nucleus</location>
    </subcellularLocation>
</comment>
<keyword evidence="3" id="KW-0813">Transport</keyword>